<gene>
    <name evidence="1" type="ORF">EYF80_014613</name>
</gene>
<evidence type="ECO:0000313" key="1">
    <source>
        <dbReference type="EMBL" id="TNN75203.1"/>
    </source>
</evidence>
<dbReference type="AlphaFoldDB" id="A0A4Z2IDX5"/>
<keyword evidence="2" id="KW-1185">Reference proteome</keyword>
<reference evidence="1 2" key="1">
    <citation type="submission" date="2019-03" db="EMBL/GenBank/DDBJ databases">
        <title>First draft genome of Liparis tanakae, snailfish: a comprehensive survey of snailfish specific genes.</title>
        <authorList>
            <person name="Kim W."/>
            <person name="Song I."/>
            <person name="Jeong J.-H."/>
            <person name="Kim D."/>
            <person name="Kim S."/>
            <person name="Ryu S."/>
            <person name="Song J.Y."/>
            <person name="Lee S.K."/>
        </authorList>
    </citation>
    <scope>NUCLEOTIDE SEQUENCE [LARGE SCALE GENOMIC DNA]</scope>
    <source>
        <tissue evidence="1">Muscle</tissue>
    </source>
</reference>
<comment type="caution">
    <text evidence="1">The sequence shown here is derived from an EMBL/GenBank/DDBJ whole genome shotgun (WGS) entry which is preliminary data.</text>
</comment>
<evidence type="ECO:0000313" key="2">
    <source>
        <dbReference type="Proteomes" id="UP000314294"/>
    </source>
</evidence>
<organism evidence="1 2">
    <name type="scientific">Liparis tanakae</name>
    <name type="common">Tanaka's snailfish</name>
    <dbReference type="NCBI Taxonomy" id="230148"/>
    <lineage>
        <taxon>Eukaryota</taxon>
        <taxon>Metazoa</taxon>
        <taxon>Chordata</taxon>
        <taxon>Craniata</taxon>
        <taxon>Vertebrata</taxon>
        <taxon>Euteleostomi</taxon>
        <taxon>Actinopterygii</taxon>
        <taxon>Neopterygii</taxon>
        <taxon>Teleostei</taxon>
        <taxon>Neoteleostei</taxon>
        <taxon>Acanthomorphata</taxon>
        <taxon>Eupercaria</taxon>
        <taxon>Perciformes</taxon>
        <taxon>Cottioidei</taxon>
        <taxon>Cottales</taxon>
        <taxon>Liparidae</taxon>
        <taxon>Liparis</taxon>
    </lineage>
</organism>
<dbReference type="EMBL" id="SRLO01000106">
    <property type="protein sequence ID" value="TNN75203.1"/>
    <property type="molecule type" value="Genomic_DNA"/>
</dbReference>
<name>A0A4Z2IDX5_9TELE</name>
<protein>
    <submittedName>
        <fullName evidence="1">Uncharacterized protein</fullName>
    </submittedName>
</protein>
<proteinExistence type="predicted"/>
<dbReference type="Proteomes" id="UP000314294">
    <property type="component" value="Unassembled WGS sequence"/>
</dbReference>
<accession>A0A4Z2IDX5</accession>
<sequence>MSMGTADGVGDMEDCGWHLSPPARRLSGTQLGARLRWNEVCNSPSSETVFIKEEHFPPLETRPSVGRLSARQNRNTIRCTSIDYNFASHLSWLDIGQSKAHYGPSLKDNYGSVFHRGILLWAPSTDVLPTTFLPRRSHAAVRPPTAVPLSAKARARIRDGGEADRGPLLYLDWQMNSSFARAPFTILWESCLVALTTEGSKDSSISNMDRRHNVTEQDEHHANLGTTTMIATSASLSDVMMRSSIMTVRDSIRVTRTLCHGAGTYHLPVHVFSCKGSLVSESMSPMP</sequence>